<organism evidence="3 4">
    <name type="scientific">Orchesella cincta</name>
    <name type="common">Springtail</name>
    <name type="synonym">Podura cincta</name>
    <dbReference type="NCBI Taxonomy" id="48709"/>
    <lineage>
        <taxon>Eukaryota</taxon>
        <taxon>Metazoa</taxon>
        <taxon>Ecdysozoa</taxon>
        <taxon>Arthropoda</taxon>
        <taxon>Hexapoda</taxon>
        <taxon>Collembola</taxon>
        <taxon>Entomobryomorpha</taxon>
        <taxon>Entomobryoidea</taxon>
        <taxon>Orchesellidae</taxon>
        <taxon>Orchesellinae</taxon>
        <taxon>Orchesella</taxon>
    </lineage>
</organism>
<reference evidence="3 4" key="1">
    <citation type="journal article" date="2016" name="Genome Biol. Evol.">
        <title>Gene Family Evolution Reflects Adaptation to Soil Environmental Stressors in the Genome of the Collembolan Orchesella cincta.</title>
        <authorList>
            <person name="Faddeeva-Vakhrusheva A."/>
            <person name="Derks M.F."/>
            <person name="Anvar S.Y."/>
            <person name="Agamennone V."/>
            <person name="Suring W."/>
            <person name="Smit S."/>
            <person name="van Straalen N.M."/>
            <person name="Roelofs D."/>
        </authorList>
    </citation>
    <scope>NUCLEOTIDE SEQUENCE [LARGE SCALE GENOMIC DNA]</scope>
    <source>
        <tissue evidence="3">Mixed pool</tissue>
    </source>
</reference>
<proteinExistence type="predicted"/>
<dbReference type="Gene3D" id="3.30.60.30">
    <property type="match status" value="1"/>
</dbReference>
<evidence type="ECO:0000259" key="2">
    <source>
        <dbReference type="PROSITE" id="PS51465"/>
    </source>
</evidence>
<dbReference type="InterPro" id="IPR036058">
    <property type="entry name" value="Kazal_dom_sf"/>
</dbReference>
<dbReference type="OrthoDB" id="328123at2759"/>
<dbReference type="InterPro" id="IPR002350">
    <property type="entry name" value="Kazal_dom"/>
</dbReference>
<comment type="caution">
    <text evidence="3">The sequence shown here is derived from an EMBL/GenBank/DDBJ whole genome shotgun (WGS) entry which is preliminary data.</text>
</comment>
<dbReference type="EMBL" id="LJIJ01001103">
    <property type="protein sequence ID" value="ODM92988.1"/>
    <property type="molecule type" value="Genomic_DNA"/>
</dbReference>
<dbReference type="CDD" id="cd00104">
    <property type="entry name" value="KAZAL_FS"/>
    <property type="match status" value="1"/>
</dbReference>
<dbReference type="PROSITE" id="PS51465">
    <property type="entry name" value="KAZAL_2"/>
    <property type="match status" value="1"/>
</dbReference>
<dbReference type="PANTHER" id="PTHR21131:SF0">
    <property type="entry name" value="GEO10195P1-RELATED"/>
    <property type="match status" value="1"/>
</dbReference>
<feature type="chain" id="PRO_5008904107" evidence="1">
    <location>
        <begin position="24"/>
        <end position="82"/>
    </location>
</feature>
<evidence type="ECO:0000256" key="1">
    <source>
        <dbReference type="SAM" id="SignalP"/>
    </source>
</evidence>
<keyword evidence="4" id="KW-1185">Reference proteome</keyword>
<accession>A0A1D2MIZ2</accession>
<dbReference type="Pfam" id="PF07648">
    <property type="entry name" value="Kazal_2"/>
    <property type="match status" value="1"/>
</dbReference>
<name>A0A1D2MIZ2_ORCCI</name>
<dbReference type="PANTHER" id="PTHR21131">
    <property type="entry name" value="SERINE-TYPE ENDOPEPTIDASE INHIBITOR"/>
    <property type="match status" value="1"/>
</dbReference>
<feature type="signal peptide" evidence="1">
    <location>
        <begin position="1"/>
        <end position="23"/>
    </location>
</feature>
<dbReference type="InterPro" id="IPR053265">
    <property type="entry name" value="Serpin"/>
</dbReference>
<sequence>MKAFILIFVVYLLLSTNIVLTTSQQSPPPCICTTEWSPVCGSNGQTYGNICRLNCDRDRYPGLAVVSTGPCNIWQWFSNLFG</sequence>
<evidence type="ECO:0000313" key="3">
    <source>
        <dbReference type="EMBL" id="ODM92988.1"/>
    </source>
</evidence>
<dbReference type="Proteomes" id="UP000094527">
    <property type="component" value="Unassembled WGS sequence"/>
</dbReference>
<feature type="domain" description="Kazal-like" evidence="2">
    <location>
        <begin position="24"/>
        <end position="73"/>
    </location>
</feature>
<evidence type="ECO:0000313" key="4">
    <source>
        <dbReference type="Proteomes" id="UP000094527"/>
    </source>
</evidence>
<dbReference type="SUPFAM" id="SSF100895">
    <property type="entry name" value="Kazal-type serine protease inhibitors"/>
    <property type="match status" value="1"/>
</dbReference>
<keyword evidence="1" id="KW-0732">Signal</keyword>
<dbReference type="SMART" id="SM00280">
    <property type="entry name" value="KAZAL"/>
    <property type="match status" value="1"/>
</dbReference>
<dbReference type="AlphaFoldDB" id="A0A1D2MIZ2"/>
<dbReference type="PROSITE" id="PS00282">
    <property type="entry name" value="KAZAL_1"/>
    <property type="match status" value="1"/>
</dbReference>
<gene>
    <name evidence="3" type="ORF">Ocin01_13700</name>
</gene>
<protein>
    <submittedName>
        <fullName evidence="3">Serine protease inhibitor dipetalogastin</fullName>
    </submittedName>
</protein>